<dbReference type="CDD" id="cd06173">
    <property type="entry name" value="MFS_MefA_like"/>
    <property type="match status" value="1"/>
</dbReference>
<dbReference type="GO" id="GO:0005886">
    <property type="term" value="C:plasma membrane"/>
    <property type="evidence" value="ECO:0007669"/>
    <property type="project" value="UniProtKB-SubCell"/>
</dbReference>
<feature type="transmembrane region" description="Helical" evidence="6">
    <location>
        <begin position="135"/>
        <end position="152"/>
    </location>
</feature>
<evidence type="ECO:0000313" key="10">
    <source>
        <dbReference type="Proteomes" id="UP000231962"/>
    </source>
</evidence>
<dbReference type="Proteomes" id="UP000231990">
    <property type="component" value="Unassembled WGS sequence"/>
</dbReference>
<evidence type="ECO:0000256" key="2">
    <source>
        <dbReference type="ARBA" id="ARBA00022475"/>
    </source>
</evidence>
<organism evidence="9 11">
    <name type="scientific">Leptospira perolatii</name>
    <dbReference type="NCBI Taxonomy" id="2023191"/>
    <lineage>
        <taxon>Bacteria</taxon>
        <taxon>Pseudomonadati</taxon>
        <taxon>Spirochaetota</taxon>
        <taxon>Spirochaetia</taxon>
        <taxon>Leptospirales</taxon>
        <taxon>Leptospiraceae</taxon>
        <taxon>Leptospira</taxon>
    </lineage>
</organism>
<dbReference type="AlphaFoldDB" id="A0A2M9ZK92"/>
<dbReference type="SUPFAM" id="SSF103473">
    <property type="entry name" value="MFS general substrate transporter"/>
    <property type="match status" value="1"/>
</dbReference>
<feature type="transmembrane region" description="Helical" evidence="6">
    <location>
        <begin position="164"/>
        <end position="184"/>
    </location>
</feature>
<dbReference type="PROSITE" id="PS50850">
    <property type="entry name" value="MFS"/>
    <property type="match status" value="1"/>
</dbReference>
<comment type="caution">
    <text evidence="9">The sequence shown here is derived from an EMBL/GenBank/DDBJ whole genome shotgun (WGS) entry which is preliminary data.</text>
</comment>
<dbReference type="GO" id="GO:0022857">
    <property type="term" value="F:transmembrane transporter activity"/>
    <property type="evidence" value="ECO:0007669"/>
    <property type="project" value="InterPro"/>
</dbReference>
<reference evidence="10 11" key="1">
    <citation type="submission" date="2017-07" db="EMBL/GenBank/DDBJ databases">
        <title>Leptospira spp. isolated from tropical soils.</title>
        <authorList>
            <person name="Thibeaux R."/>
            <person name="Iraola G."/>
            <person name="Ferres I."/>
            <person name="Bierque E."/>
            <person name="Girault D."/>
            <person name="Soupe-Gilbert M.-E."/>
            <person name="Picardeau M."/>
            <person name="Goarant C."/>
        </authorList>
    </citation>
    <scope>NUCLEOTIDE SEQUENCE [LARGE SCALE GENOMIC DNA]</scope>
    <source>
        <strain evidence="9 11">FH1-B-B1</strain>
        <strain evidence="8 10">FH1-B-C1</strain>
    </source>
</reference>
<name>A0A2M9ZK92_9LEPT</name>
<protein>
    <submittedName>
        <fullName evidence="9">MFS transporter</fullName>
    </submittedName>
</protein>
<keyword evidence="5 6" id="KW-0472">Membrane</keyword>
<dbReference type="Proteomes" id="UP000231962">
    <property type="component" value="Unassembled WGS sequence"/>
</dbReference>
<feature type="transmembrane region" description="Helical" evidence="6">
    <location>
        <begin position="275"/>
        <end position="295"/>
    </location>
</feature>
<evidence type="ECO:0000256" key="4">
    <source>
        <dbReference type="ARBA" id="ARBA00022989"/>
    </source>
</evidence>
<feature type="transmembrane region" description="Helical" evidence="6">
    <location>
        <begin position="5"/>
        <end position="26"/>
    </location>
</feature>
<feature type="transmembrane region" description="Helical" evidence="6">
    <location>
        <begin position="248"/>
        <end position="268"/>
    </location>
</feature>
<feature type="transmembrane region" description="Helical" evidence="6">
    <location>
        <begin position="66"/>
        <end position="91"/>
    </location>
</feature>
<evidence type="ECO:0000256" key="3">
    <source>
        <dbReference type="ARBA" id="ARBA00022692"/>
    </source>
</evidence>
<accession>A0A2M9ZK92</accession>
<dbReference type="PANTHER" id="PTHR23513:SF6">
    <property type="entry name" value="MAJOR FACILITATOR SUPERFAMILY ASSOCIATED DOMAIN-CONTAINING PROTEIN"/>
    <property type="match status" value="1"/>
</dbReference>
<feature type="domain" description="Major facilitator superfamily (MFS) profile" evidence="7">
    <location>
        <begin position="1"/>
        <end position="390"/>
    </location>
</feature>
<feature type="transmembrane region" description="Helical" evidence="6">
    <location>
        <begin position="38"/>
        <end position="59"/>
    </location>
</feature>
<evidence type="ECO:0000313" key="11">
    <source>
        <dbReference type="Proteomes" id="UP000231990"/>
    </source>
</evidence>
<comment type="subcellular location">
    <subcellularLocation>
        <location evidence="1">Cell membrane</location>
        <topology evidence="1">Multi-pass membrane protein</topology>
    </subcellularLocation>
</comment>
<dbReference type="Gene3D" id="1.20.1250.20">
    <property type="entry name" value="MFS general substrate transporter like domains"/>
    <property type="match status" value="1"/>
</dbReference>
<evidence type="ECO:0000259" key="7">
    <source>
        <dbReference type="PROSITE" id="PS50850"/>
    </source>
</evidence>
<keyword evidence="4 6" id="KW-1133">Transmembrane helix</keyword>
<dbReference type="InterPro" id="IPR020846">
    <property type="entry name" value="MFS_dom"/>
</dbReference>
<feature type="transmembrane region" description="Helical" evidence="6">
    <location>
        <begin position="97"/>
        <end position="114"/>
    </location>
</feature>
<dbReference type="RefSeq" id="WP_100714277.1">
    <property type="nucleotide sequence ID" value="NZ_NPDY01000011.1"/>
</dbReference>
<evidence type="ECO:0000313" key="9">
    <source>
        <dbReference type="EMBL" id="PJZ72394.1"/>
    </source>
</evidence>
<keyword evidence="10" id="KW-1185">Reference proteome</keyword>
<keyword evidence="2" id="KW-1003">Cell membrane</keyword>
<evidence type="ECO:0000256" key="6">
    <source>
        <dbReference type="SAM" id="Phobius"/>
    </source>
</evidence>
<evidence type="ECO:0000256" key="1">
    <source>
        <dbReference type="ARBA" id="ARBA00004651"/>
    </source>
</evidence>
<keyword evidence="3 6" id="KW-0812">Transmembrane</keyword>
<feature type="transmembrane region" description="Helical" evidence="6">
    <location>
        <begin position="214"/>
        <end position="236"/>
    </location>
</feature>
<gene>
    <name evidence="8" type="ORF">CH360_11925</name>
    <name evidence="9" type="ORF">CH373_14695</name>
</gene>
<sequence length="393" mass="43304">MLLIYYFSAILGMLAGNMFNYTSIILSQSISESDAFSGWVFFFICMPLLFLSFPAGNFLDRYSRKWVLAFSQLTMALSATITVIGLEYGWIGVGKPYLLLLPSFLTGIGLAFAMPGRFAILGDILDHSKIGTHSVWMNTFVLFGYGLAPLIAGSLKEFLPFKQVFIGIVVSYLLSATLLIFLPISTKDRVEHTGTTGITAVFTYLKNSILVRQFLQVMGSVVLLVGPVQILLPKYAKEILHLNEASRGALLTVLGIGLVIGGTATFLFHSFRRKGHILFGLSFFMSLLFAGLPFFSSNLFVTSFLLFLFGLFTGVVITLIPAGIQQNTENFIRGRILSVYSLVFLLVPAITGVIAGFISDRIGISATFVWAGFMELGSLVYMSWRMGEVRKSF</sequence>
<dbReference type="InterPro" id="IPR036259">
    <property type="entry name" value="MFS_trans_sf"/>
</dbReference>
<feature type="transmembrane region" description="Helical" evidence="6">
    <location>
        <begin position="301"/>
        <end position="324"/>
    </location>
</feature>
<dbReference type="PANTHER" id="PTHR23513">
    <property type="entry name" value="INTEGRAL MEMBRANE EFFLUX PROTEIN-RELATED"/>
    <property type="match status" value="1"/>
</dbReference>
<proteinExistence type="predicted"/>
<evidence type="ECO:0000313" key="8">
    <source>
        <dbReference type="EMBL" id="PJZ69224.1"/>
    </source>
</evidence>
<dbReference type="OrthoDB" id="9775268at2"/>
<evidence type="ECO:0000256" key="5">
    <source>
        <dbReference type="ARBA" id="ARBA00023136"/>
    </source>
</evidence>
<feature type="transmembrane region" description="Helical" evidence="6">
    <location>
        <begin position="336"/>
        <end position="358"/>
    </location>
</feature>
<dbReference type="InterPro" id="IPR011701">
    <property type="entry name" value="MFS"/>
</dbReference>
<dbReference type="EMBL" id="NPDY01000011">
    <property type="protein sequence ID" value="PJZ69224.1"/>
    <property type="molecule type" value="Genomic_DNA"/>
</dbReference>
<feature type="transmembrane region" description="Helical" evidence="6">
    <location>
        <begin position="364"/>
        <end position="384"/>
    </location>
</feature>
<dbReference type="EMBL" id="NPDZ01000010">
    <property type="protein sequence ID" value="PJZ72394.1"/>
    <property type="molecule type" value="Genomic_DNA"/>
</dbReference>
<dbReference type="Pfam" id="PF07690">
    <property type="entry name" value="MFS_1"/>
    <property type="match status" value="1"/>
</dbReference>